<dbReference type="Proteomes" id="UP000201873">
    <property type="component" value="Segment"/>
</dbReference>
<reference evidence="1 2" key="1">
    <citation type="journal article" date="2016" name="Virus Genes">
        <title>The genomes of three North American orthopoxviruses.</title>
        <authorList>
            <person name="Smithson C."/>
            <person name="Tang N."/>
            <person name="Sammons S."/>
            <person name="Frace M."/>
            <person name="Batra D."/>
            <person name="Li Y."/>
            <person name="Emerson G.L."/>
            <person name="Carroll D.S."/>
            <person name="Upton C."/>
        </authorList>
    </citation>
    <scope>NUCLEOTIDE SEQUENCE [LARGE SCALE GENOMIC DNA]</scope>
    <source>
        <strain evidence="1 2">WA</strain>
    </source>
</reference>
<dbReference type="KEGG" id="vg:29057605"/>
<dbReference type="EMBL" id="KU749310">
    <property type="protein sequence ID" value="AOP31506.1"/>
    <property type="molecule type" value="Genomic_DNA"/>
</dbReference>
<evidence type="ECO:0000313" key="2">
    <source>
        <dbReference type="Proteomes" id="UP000201873"/>
    </source>
</evidence>
<sequence length="115" mass="13974">MRTLLFRYIIWRNDRDSAYYSDDFKKLMEFDKLVDDDMYTLIKKMRLTLSDGPLVDRLEQPVNNLEDAKRMIAISAKVAEKIGERPEIRWEESFTSLFRMIEKYFKELRMSLYNN</sequence>
<dbReference type="GeneID" id="29057605"/>
<dbReference type="Gene3D" id="1.10.437.20">
    <property type="entry name" value="dsDNA poxvirus"/>
    <property type="match status" value="1"/>
</dbReference>
<accession>A0A1C9KBL2</accession>
<evidence type="ECO:0000313" key="1">
    <source>
        <dbReference type="EMBL" id="AOP31506.1"/>
    </source>
</evidence>
<dbReference type="RefSeq" id="YP_009282721.1">
    <property type="nucleotide sequence ID" value="NC_031038.1"/>
</dbReference>
<dbReference type="InterPro" id="IPR022819">
    <property type="entry name" value="Poxvirus_Bcl-2-like"/>
</dbReference>
<gene>
    <name evidence="1" type="ORF">SKPV-WA-027</name>
</gene>
<name>A0A1C9KBL2_9POXV</name>
<keyword evidence="2" id="KW-1185">Reference proteome</keyword>
<dbReference type="Pfam" id="PF06227">
    <property type="entry name" value="Poxv_Bcl-2-like"/>
    <property type="match status" value="1"/>
</dbReference>
<protein>
    <submittedName>
        <fullName evidence="1">Anti-apoptotic bcl-2-like protein</fullName>
    </submittedName>
</protein>
<proteinExistence type="predicted"/>
<organism evidence="1 2">
    <name type="scientific">Skunkpox virus</name>
    <dbReference type="NCBI Taxonomy" id="160796"/>
    <lineage>
        <taxon>Viruses</taxon>
        <taxon>Varidnaviria</taxon>
        <taxon>Bamfordvirae</taxon>
        <taxon>Nucleocytoviricota</taxon>
        <taxon>Pokkesviricetes</taxon>
        <taxon>Chitovirales</taxon>
        <taxon>Poxviridae</taxon>
        <taxon>Chordopoxvirinae</taxon>
        <taxon>Orthopoxvirus</taxon>
        <taxon>Orthopoxvirus skunkpox</taxon>
    </lineage>
</organism>
<dbReference type="InterPro" id="IPR043018">
    <property type="entry name" value="Poxvirus_sf"/>
</dbReference>
<dbReference type="OrthoDB" id="19040at10239"/>